<comment type="similarity">
    <text evidence="4">Belongs to the GbsR family.</text>
</comment>
<dbReference type="SUPFAM" id="SSF46785">
    <property type="entry name" value="Winged helix' DNA-binding domain"/>
    <property type="match status" value="1"/>
</dbReference>
<reference evidence="5 6" key="1">
    <citation type="submission" date="2019-08" db="EMBL/GenBank/DDBJ databases">
        <title>Bacillus genomes from the desert of Cuatro Cienegas, Coahuila.</title>
        <authorList>
            <person name="Olmedo-Alvarez G."/>
        </authorList>
    </citation>
    <scope>NUCLEOTIDE SEQUENCE [LARGE SCALE GENOMIC DNA]</scope>
    <source>
        <strain evidence="5 6">CH37_1T</strain>
    </source>
</reference>
<dbReference type="Proteomes" id="UP000323732">
    <property type="component" value="Unassembled WGS sequence"/>
</dbReference>
<dbReference type="PIRSF" id="PIRSF006707">
    <property type="entry name" value="MJ1563"/>
    <property type="match status" value="1"/>
</dbReference>
<evidence type="ECO:0000256" key="4">
    <source>
        <dbReference type="PIRNR" id="PIRNR006707"/>
    </source>
</evidence>
<protein>
    <recommendedName>
        <fullName evidence="4">HTH-type transcriptional regulator</fullName>
    </recommendedName>
</protein>
<dbReference type="InterPro" id="IPR026282">
    <property type="entry name" value="MJ1563"/>
</dbReference>
<dbReference type="InterPro" id="IPR036388">
    <property type="entry name" value="WH-like_DNA-bd_sf"/>
</dbReference>
<evidence type="ECO:0000256" key="2">
    <source>
        <dbReference type="ARBA" id="ARBA00023125"/>
    </source>
</evidence>
<evidence type="ECO:0000313" key="6">
    <source>
        <dbReference type="Proteomes" id="UP000323732"/>
    </source>
</evidence>
<dbReference type="PANTHER" id="PTHR38465:SF1">
    <property type="entry name" value="HTH-TYPE TRANSCRIPTIONAL REGULATOR MJ1563-RELATED"/>
    <property type="match status" value="1"/>
</dbReference>
<sequence>MHNEELVAQARERVIESVARNMHLYGVPASIGRIYGTLYFENKPMTLDELKEELEMSKTSMSTGVRTLLELNMVEKVWRKGERKDLYQVKGDWYQNFIDRFCTQWRKGTQMNLDASLRSLKDLEEVLSHTEDDETVKKAENHLQKITYAIEYYTWLNKVIDLFESREIFELTKSEDEKKEE</sequence>
<dbReference type="AlphaFoldDB" id="A0A5D4SQ71"/>
<dbReference type="InterPro" id="IPR052362">
    <property type="entry name" value="HTH-GbsR_regulator"/>
</dbReference>
<evidence type="ECO:0000256" key="3">
    <source>
        <dbReference type="ARBA" id="ARBA00023163"/>
    </source>
</evidence>
<keyword evidence="1 4" id="KW-0805">Transcription regulation</keyword>
<name>A0A5D4SQ71_9BACI</name>
<dbReference type="InterPro" id="IPR036390">
    <property type="entry name" value="WH_DNA-bd_sf"/>
</dbReference>
<keyword evidence="2 4" id="KW-0238">DNA-binding</keyword>
<dbReference type="GO" id="GO:0003677">
    <property type="term" value="F:DNA binding"/>
    <property type="evidence" value="ECO:0007669"/>
    <property type="project" value="UniProtKB-UniRule"/>
</dbReference>
<dbReference type="EMBL" id="VTES01000003">
    <property type="protein sequence ID" value="TYS64328.1"/>
    <property type="molecule type" value="Genomic_DNA"/>
</dbReference>
<dbReference type="Gene3D" id="1.10.10.10">
    <property type="entry name" value="Winged helix-like DNA-binding domain superfamily/Winged helix DNA-binding domain"/>
    <property type="match status" value="1"/>
</dbReference>
<comment type="caution">
    <text evidence="5">The sequence shown here is derived from an EMBL/GenBank/DDBJ whole genome shotgun (WGS) entry which is preliminary data.</text>
</comment>
<evidence type="ECO:0000256" key="1">
    <source>
        <dbReference type="ARBA" id="ARBA00023015"/>
    </source>
</evidence>
<keyword evidence="3 4" id="KW-0804">Transcription</keyword>
<evidence type="ECO:0000313" key="5">
    <source>
        <dbReference type="EMBL" id="TYS64328.1"/>
    </source>
</evidence>
<gene>
    <name evidence="5" type="ORF">FZD47_12740</name>
</gene>
<proteinExistence type="inferred from homology"/>
<accession>A0A5D4SQ71</accession>
<dbReference type="SMR" id="A0A5D4SQ71"/>
<organism evidence="5 6">
    <name type="scientific">Bacillus infantis</name>
    <dbReference type="NCBI Taxonomy" id="324767"/>
    <lineage>
        <taxon>Bacteria</taxon>
        <taxon>Bacillati</taxon>
        <taxon>Bacillota</taxon>
        <taxon>Bacilli</taxon>
        <taxon>Bacillales</taxon>
        <taxon>Bacillaceae</taxon>
        <taxon>Bacillus</taxon>
    </lineage>
</organism>
<dbReference type="PANTHER" id="PTHR38465">
    <property type="entry name" value="HTH-TYPE TRANSCRIPTIONAL REGULATOR MJ1563-RELATED"/>
    <property type="match status" value="1"/>
</dbReference>
<dbReference type="RefSeq" id="WP_009794669.1">
    <property type="nucleotide sequence ID" value="NZ_JAHXNN010000008.1"/>
</dbReference>